<accession>A0A0E9SH48</accession>
<reference evidence="1" key="2">
    <citation type="journal article" date="2015" name="Fish Shellfish Immunol.">
        <title>Early steps in the European eel (Anguilla anguilla)-Vibrio vulnificus interaction in the gills: Role of the RtxA13 toxin.</title>
        <authorList>
            <person name="Callol A."/>
            <person name="Pajuelo D."/>
            <person name="Ebbesson L."/>
            <person name="Teles M."/>
            <person name="MacKenzie S."/>
            <person name="Amaro C."/>
        </authorList>
    </citation>
    <scope>NUCLEOTIDE SEQUENCE</scope>
</reference>
<organism evidence="1">
    <name type="scientific">Anguilla anguilla</name>
    <name type="common">European freshwater eel</name>
    <name type="synonym">Muraena anguilla</name>
    <dbReference type="NCBI Taxonomy" id="7936"/>
    <lineage>
        <taxon>Eukaryota</taxon>
        <taxon>Metazoa</taxon>
        <taxon>Chordata</taxon>
        <taxon>Craniata</taxon>
        <taxon>Vertebrata</taxon>
        <taxon>Euteleostomi</taxon>
        <taxon>Actinopterygii</taxon>
        <taxon>Neopterygii</taxon>
        <taxon>Teleostei</taxon>
        <taxon>Anguilliformes</taxon>
        <taxon>Anguillidae</taxon>
        <taxon>Anguilla</taxon>
    </lineage>
</organism>
<name>A0A0E9SH48_ANGAN</name>
<reference evidence="1" key="1">
    <citation type="submission" date="2014-11" db="EMBL/GenBank/DDBJ databases">
        <authorList>
            <person name="Amaro Gonzalez C."/>
        </authorList>
    </citation>
    <scope>NUCLEOTIDE SEQUENCE</scope>
</reference>
<dbReference type="EMBL" id="GBXM01067961">
    <property type="protein sequence ID" value="JAH40616.1"/>
    <property type="molecule type" value="Transcribed_RNA"/>
</dbReference>
<evidence type="ECO:0000313" key="1">
    <source>
        <dbReference type="EMBL" id="JAH40616.1"/>
    </source>
</evidence>
<sequence>MFSVSRSIRSRSRQSASAMVVWAPLLFNQWAGSLLSCSLVRRTSFLRAMEAYIKS</sequence>
<protein>
    <submittedName>
        <fullName evidence="1">Uncharacterized protein</fullName>
    </submittedName>
</protein>
<dbReference type="AlphaFoldDB" id="A0A0E9SH48"/>
<proteinExistence type="predicted"/>